<protein>
    <submittedName>
        <fullName evidence="1">Uncharacterized protein</fullName>
    </submittedName>
</protein>
<proteinExistence type="predicted"/>
<evidence type="ECO:0000313" key="2">
    <source>
        <dbReference type="Proteomes" id="UP000289486"/>
    </source>
</evidence>
<accession>A0A411AW09</accession>
<evidence type="ECO:0000313" key="1">
    <source>
        <dbReference type="EMBL" id="QAX92278.1"/>
    </source>
</evidence>
<gene>
    <name evidence="1" type="ORF">LIET2_gp026</name>
</gene>
<keyword evidence="2" id="KW-1185">Reference proteome</keyword>
<organism evidence="1 2">
    <name type="scientific">Pantoea phage vB_PagM_LIET2</name>
    <dbReference type="NCBI Taxonomy" id="2508071"/>
    <lineage>
        <taxon>Viruses</taxon>
        <taxon>Duplodnaviria</taxon>
        <taxon>Heunggongvirae</taxon>
        <taxon>Uroviricota</taxon>
        <taxon>Caudoviricetes</taxon>
        <taxon>Lietduovirus</taxon>
        <taxon>Lietduovirus LIET2</taxon>
    </lineage>
</organism>
<dbReference type="Proteomes" id="UP000289486">
    <property type="component" value="Segment"/>
</dbReference>
<sequence>MSKSAIKALTKAQEIMAIAGVEVNLVGYISIPALRKNWRSADQLAALIIDSAANAFGIENSTTFAANEFKDMADAVERYINANLDDWTQESFVSLEKTTAGELRRLAAQVALNVDFEAREAAHAVALEVQHRRRVAEYFMGLDYAGRCAKLDADHMEAILMNYDYESNQLEALRGQPAPKVCDYAGNTRKFFPVGYRDQVFFNHLDPYQQNFLMALAHEEALAIDKQMHQDEFFNAAPMMRGVWVNLNHAEALEDDRQYQTAIATIADSVSNPSSLVWRGCSDTVKAQIIKHHHDEALRMNASLDVTGTIEPPMDIRVQRFPAAIEALQAHWSSLNACQRSAILALAHDAALEVNRQLDELRDFTLIDGGK</sequence>
<name>A0A411AW09_9CAUD</name>
<dbReference type="EMBL" id="MK388689">
    <property type="protein sequence ID" value="QAX92278.1"/>
    <property type="molecule type" value="Genomic_DNA"/>
</dbReference>
<reference evidence="1 2" key="1">
    <citation type="submission" date="2019-01" db="EMBL/GenBank/DDBJ databases">
        <title>Complete genome sequence of Pantoea phage vB_PagM_LIET2.</title>
        <authorList>
            <person name="Truncaite L."/>
            <person name="Simoliuniene M."/>
            <person name="Kazlauskas D."/>
            <person name="Meskys R."/>
            <person name="Simoliunas E."/>
        </authorList>
    </citation>
    <scope>NUCLEOTIDE SEQUENCE [LARGE SCALE GENOMIC DNA]</scope>
</reference>